<proteinExistence type="predicted"/>
<dbReference type="RefSeq" id="WP_183588513.1">
    <property type="nucleotide sequence ID" value="NZ_JACHCA010000009.1"/>
</dbReference>
<feature type="transmembrane region" description="Helical" evidence="3">
    <location>
        <begin position="105"/>
        <end position="127"/>
    </location>
</feature>
<comment type="caution">
    <text evidence="4">The sequence shown here is derived from an EMBL/GenBank/DDBJ whole genome shotgun (WGS) entry which is preliminary data.</text>
</comment>
<keyword evidence="3" id="KW-1133">Transmembrane helix</keyword>
<evidence type="ECO:0000256" key="1">
    <source>
        <dbReference type="SAM" id="Coils"/>
    </source>
</evidence>
<evidence type="ECO:0000256" key="3">
    <source>
        <dbReference type="SAM" id="Phobius"/>
    </source>
</evidence>
<organism evidence="4 5">
    <name type="scientific">Mucilaginibacter lappiensis</name>
    <dbReference type="NCBI Taxonomy" id="354630"/>
    <lineage>
        <taxon>Bacteria</taxon>
        <taxon>Pseudomonadati</taxon>
        <taxon>Bacteroidota</taxon>
        <taxon>Sphingobacteriia</taxon>
        <taxon>Sphingobacteriales</taxon>
        <taxon>Sphingobacteriaceae</taxon>
        <taxon>Mucilaginibacter</taxon>
    </lineage>
</organism>
<keyword evidence="3" id="KW-0472">Membrane</keyword>
<feature type="region of interest" description="Disordered" evidence="2">
    <location>
        <begin position="143"/>
        <end position="172"/>
    </location>
</feature>
<evidence type="ECO:0000256" key="2">
    <source>
        <dbReference type="SAM" id="MobiDB-lite"/>
    </source>
</evidence>
<reference evidence="4 5" key="1">
    <citation type="submission" date="2020-08" db="EMBL/GenBank/DDBJ databases">
        <title>Genomic Encyclopedia of Type Strains, Phase IV (KMG-V): Genome sequencing to study the core and pangenomes of soil and plant-associated prokaryotes.</title>
        <authorList>
            <person name="Whitman W."/>
        </authorList>
    </citation>
    <scope>NUCLEOTIDE SEQUENCE [LARGE SCALE GENOMIC DNA]</scope>
    <source>
        <strain evidence="4 5">MP601</strain>
    </source>
</reference>
<evidence type="ECO:0000313" key="5">
    <source>
        <dbReference type="Proteomes" id="UP000548326"/>
    </source>
</evidence>
<dbReference type="Proteomes" id="UP000548326">
    <property type="component" value="Unassembled WGS sequence"/>
</dbReference>
<evidence type="ECO:0000313" key="4">
    <source>
        <dbReference type="EMBL" id="MBB6129410.1"/>
    </source>
</evidence>
<name>A0A841JEY1_9SPHI</name>
<protein>
    <submittedName>
        <fullName evidence="4">Uncharacterized protein</fullName>
    </submittedName>
</protein>
<gene>
    <name evidence="4" type="ORF">HDF22_003536</name>
</gene>
<sequence>MKDEALEKLDTQEEVINQLIKDNRDLQERQSAMETKASLYPQVYIPDYNDELKQMGSQLTLLNENYAKERWQARLDQLDKRIQAIPKVIPVEHHHHFGPKSKWMLIIYFMLILLVAVLTGTTIGYAFEAHELRIAHQTGGIVVDSSGDNKPKENNIKKSKSKSHKHQSKHND</sequence>
<feature type="compositionally biased region" description="Basic residues" evidence="2">
    <location>
        <begin position="157"/>
        <end position="172"/>
    </location>
</feature>
<feature type="compositionally biased region" description="Basic and acidic residues" evidence="2">
    <location>
        <begin position="147"/>
        <end position="156"/>
    </location>
</feature>
<dbReference type="AlphaFoldDB" id="A0A841JEY1"/>
<accession>A0A841JEY1</accession>
<keyword evidence="1" id="KW-0175">Coiled coil</keyword>
<keyword evidence="3" id="KW-0812">Transmembrane</keyword>
<dbReference type="EMBL" id="JACHCA010000009">
    <property type="protein sequence ID" value="MBB6129410.1"/>
    <property type="molecule type" value="Genomic_DNA"/>
</dbReference>
<feature type="coiled-coil region" evidence="1">
    <location>
        <begin position="2"/>
        <end position="36"/>
    </location>
</feature>